<organism evidence="3 4">
    <name type="scientific">Allorhodopirellula solitaria</name>
    <dbReference type="NCBI Taxonomy" id="2527987"/>
    <lineage>
        <taxon>Bacteria</taxon>
        <taxon>Pseudomonadati</taxon>
        <taxon>Planctomycetota</taxon>
        <taxon>Planctomycetia</taxon>
        <taxon>Pirellulales</taxon>
        <taxon>Pirellulaceae</taxon>
        <taxon>Allorhodopirellula</taxon>
    </lineage>
</organism>
<dbReference type="InterPro" id="IPR001031">
    <property type="entry name" value="Thioesterase"/>
</dbReference>
<evidence type="ECO:0000256" key="1">
    <source>
        <dbReference type="ARBA" id="ARBA00007169"/>
    </source>
</evidence>
<accession>A0A5C5XU32</accession>
<dbReference type="PANTHER" id="PTHR11487">
    <property type="entry name" value="THIOESTERASE"/>
    <property type="match status" value="1"/>
</dbReference>
<evidence type="ECO:0000259" key="2">
    <source>
        <dbReference type="Pfam" id="PF00975"/>
    </source>
</evidence>
<dbReference type="EMBL" id="SJPK01000008">
    <property type="protein sequence ID" value="TWT65102.1"/>
    <property type="molecule type" value="Genomic_DNA"/>
</dbReference>
<sequence>MDDGLSDLMSNASPQSWYRRIGNPLPSTESVVWFPHAGGGVSSLIRQLNRSPPGINVFAATLPGRERRFNETMPDTLDQLIATLVAELPQLPRPPVLIGHSFGALLAYCVAQSAAASGLVVMAMSPPELISRRDSIVHLEDAEFVQQLDRRYGGIPQTLRENEEAMRLFLPPVRHDLSLMESYQDDAAKIVDIPVRAYAGSRDTRVSAERMEGWRGRTTATFSLETLSGDHFFPLLHVNRVLQSARRCFDTTH</sequence>
<protein>
    <submittedName>
        <fullName evidence="3">Linear gramicidin dehydrogenase LgrE</fullName>
        <ecNumber evidence="3">1.1.-.-</ecNumber>
    </submittedName>
</protein>
<dbReference type="InterPro" id="IPR029058">
    <property type="entry name" value="AB_hydrolase_fold"/>
</dbReference>
<comment type="caution">
    <text evidence="3">The sequence shown here is derived from an EMBL/GenBank/DDBJ whole genome shotgun (WGS) entry which is preliminary data.</text>
</comment>
<keyword evidence="4" id="KW-1185">Reference proteome</keyword>
<name>A0A5C5XU32_9BACT</name>
<dbReference type="SUPFAM" id="SSF53474">
    <property type="entry name" value="alpha/beta-Hydrolases"/>
    <property type="match status" value="1"/>
</dbReference>
<dbReference type="GO" id="GO:0008610">
    <property type="term" value="P:lipid biosynthetic process"/>
    <property type="evidence" value="ECO:0007669"/>
    <property type="project" value="TreeGrafter"/>
</dbReference>
<dbReference type="Gene3D" id="3.40.50.1820">
    <property type="entry name" value="alpha/beta hydrolase"/>
    <property type="match status" value="1"/>
</dbReference>
<reference evidence="3 4" key="1">
    <citation type="submission" date="2019-02" db="EMBL/GenBank/DDBJ databases">
        <title>Deep-cultivation of Planctomycetes and their phenomic and genomic characterization uncovers novel biology.</title>
        <authorList>
            <person name="Wiegand S."/>
            <person name="Jogler M."/>
            <person name="Boedeker C."/>
            <person name="Pinto D."/>
            <person name="Vollmers J."/>
            <person name="Rivas-Marin E."/>
            <person name="Kohn T."/>
            <person name="Peeters S.H."/>
            <person name="Heuer A."/>
            <person name="Rast P."/>
            <person name="Oberbeckmann S."/>
            <person name="Bunk B."/>
            <person name="Jeske O."/>
            <person name="Meyerdierks A."/>
            <person name="Storesund J.E."/>
            <person name="Kallscheuer N."/>
            <person name="Luecker S."/>
            <person name="Lage O.M."/>
            <person name="Pohl T."/>
            <person name="Merkel B.J."/>
            <person name="Hornburger P."/>
            <person name="Mueller R.-W."/>
            <person name="Bruemmer F."/>
            <person name="Labrenz M."/>
            <person name="Spormann A.M."/>
            <person name="Op Den Camp H."/>
            <person name="Overmann J."/>
            <person name="Amann R."/>
            <person name="Jetten M.S.M."/>
            <person name="Mascher T."/>
            <person name="Medema M.H."/>
            <person name="Devos D.P."/>
            <person name="Kaster A.-K."/>
            <person name="Ovreas L."/>
            <person name="Rohde M."/>
            <person name="Galperin M.Y."/>
            <person name="Jogler C."/>
        </authorList>
    </citation>
    <scope>NUCLEOTIDE SEQUENCE [LARGE SCALE GENOMIC DNA]</scope>
    <source>
        <strain evidence="3 4">CA85</strain>
    </source>
</reference>
<feature type="domain" description="Thioesterase" evidence="2">
    <location>
        <begin position="31"/>
        <end position="243"/>
    </location>
</feature>
<dbReference type="InterPro" id="IPR012223">
    <property type="entry name" value="TEII"/>
</dbReference>
<evidence type="ECO:0000313" key="4">
    <source>
        <dbReference type="Proteomes" id="UP000318053"/>
    </source>
</evidence>
<dbReference type="GO" id="GO:0016491">
    <property type="term" value="F:oxidoreductase activity"/>
    <property type="evidence" value="ECO:0007669"/>
    <property type="project" value="UniProtKB-KW"/>
</dbReference>
<dbReference type="Proteomes" id="UP000318053">
    <property type="component" value="Unassembled WGS sequence"/>
</dbReference>
<proteinExistence type="inferred from homology"/>
<dbReference type="AlphaFoldDB" id="A0A5C5XU32"/>
<dbReference type="Pfam" id="PF00975">
    <property type="entry name" value="Thioesterase"/>
    <property type="match status" value="1"/>
</dbReference>
<gene>
    <name evidence="3" type="primary">lgrE_2</name>
    <name evidence="3" type="ORF">CA85_34490</name>
</gene>
<keyword evidence="3" id="KW-0560">Oxidoreductase</keyword>
<dbReference type="EC" id="1.1.-.-" evidence="3"/>
<evidence type="ECO:0000313" key="3">
    <source>
        <dbReference type="EMBL" id="TWT65102.1"/>
    </source>
</evidence>
<dbReference type="PANTHER" id="PTHR11487:SF0">
    <property type="entry name" value="S-ACYL FATTY ACID SYNTHASE THIOESTERASE, MEDIUM CHAIN"/>
    <property type="match status" value="1"/>
</dbReference>
<comment type="similarity">
    <text evidence="1">Belongs to the thioesterase family.</text>
</comment>